<accession>A0ABY6LHW0</accession>
<protein>
    <recommendedName>
        <fullName evidence="8">5'-deoxynucleotidase HDDC2</fullName>
        <ecNumber evidence="7">3.1.3.89</ecNumber>
    </recommendedName>
    <alternativeName>
        <fullName evidence="11">HD domain-containing protein 2</fullName>
    </alternativeName>
</protein>
<gene>
    <name evidence="13" type="ORF">LAZ67_18002169</name>
</gene>
<evidence type="ECO:0000256" key="7">
    <source>
        <dbReference type="ARBA" id="ARBA00012964"/>
    </source>
</evidence>
<sequence length="186" mass="21514">MGFEPMWMLQTEKRNGWLLNKIANPESIADHMYRMAILSMLLDADGSQGIDKTKCVKLALLHDVAECIVGDITPKCGVPADVKKNKELKAMGGMMKMLEPKLADEIWELYEVIPTTKSVQEYEDQKSVEAQVVKDLDRFEMLLTAYEYEKTYEKPLQDFFDTTNGRFFILTLRESHYFTFTIKGFF</sequence>
<reference evidence="13 14" key="1">
    <citation type="submission" date="2022-01" db="EMBL/GenBank/DDBJ databases">
        <title>A chromosomal length assembly of Cordylochernes scorpioides.</title>
        <authorList>
            <person name="Zeh D."/>
            <person name="Zeh J."/>
        </authorList>
    </citation>
    <scope>NUCLEOTIDE SEQUENCE [LARGE SCALE GENOMIC DNA]</scope>
    <source>
        <strain evidence="13">IN4F17</strain>
        <tissue evidence="13">Whole Body</tissue>
    </source>
</reference>
<dbReference type="Proteomes" id="UP001235939">
    <property type="component" value="Chromosome 18"/>
</dbReference>
<dbReference type="SUPFAM" id="SSF109604">
    <property type="entry name" value="HD-domain/PDEase-like"/>
    <property type="match status" value="1"/>
</dbReference>
<evidence type="ECO:0000256" key="1">
    <source>
        <dbReference type="ARBA" id="ARBA00001638"/>
    </source>
</evidence>
<comment type="subunit">
    <text evidence="6">Homodimer.</text>
</comment>
<evidence type="ECO:0000256" key="10">
    <source>
        <dbReference type="ARBA" id="ARBA00022801"/>
    </source>
</evidence>
<evidence type="ECO:0000313" key="13">
    <source>
        <dbReference type="EMBL" id="UYV80254.1"/>
    </source>
</evidence>
<evidence type="ECO:0000313" key="14">
    <source>
        <dbReference type="Proteomes" id="UP001235939"/>
    </source>
</evidence>
<dbReference type="InterPro" id="IPR039356">
    <property type="entry name" value="YfbR/HDDC2"/>
</dbReference>
<evidence type="ECO:0000256" key="2">
    <source>
        <dbReference type="ARBA" id="ARBA00001936"/>
    </source>
</evidence>
<dbReference type="Pfam" id="PF13023">
    <property type="entry name" value="HD_3"/>
    <property type="match status" value="1"/>
</dbReference>
<comment type="function">
    <text evidence="4">Catalyzes the dephosphorylation of the nucleoside 5'-monophosphates deoxyadenosine monophosphate (dAMP), deoxycytidine monophosphate (dCMP), deoxyguanosine monophosphate (dGMP) and deoxythymidine monophosphate (dTMP).</text>
</comment>
<proteinExistence type="inferred from homology"/>
<dbReference type="EC" id="3.1.3.89" evidence="7"/>
<evidence type="ECO:0000259" key="12">
    <source>
        <dbReference type="SMART" id="SM00471"/>
    </source>
</evidence>
<organism evidence="13 14">
    <name type="scientific">Cordylochernes scorpioides</name>
    <dbReference type="NCBI Taxonomy" id="51811"/>
    <lineage>
        <taxon>Eukaryota</taxon>
        <taxon>Metazoa</taxon>
        <taxon>Ecdysozoa</taxon>
        <taxon>Arthropoda</taxon>
        <taxon>Chelicerata</taxon>
        <taxon>Arachnida</taxon>
        <taxon>Pseudoscorpiones</taxon>
        <taxon>Cheliferoidea</taxon>
        <taxon>Chernetidae</taxon>
        <taxon>Cordylochernes</taxon>
    </lineage>
</organism>
<comment type="catalytic activity">
    <reaction evidence="1">
        <text>a 2'-deoxyribonucleoside 5'-phosphate + H2O = a 2'-deoxyribonucleoside + phosphate</text>
        <dbReference type="Rhea" id="RHEA:36167"/>
        <dbReference type="ChEBI" id="CHEBI:15377"/>
        <dbReference type="ChEBI" id="CHEBI:18274"/>
        <dbReference type="ChEBI" id="CHEBI:43474"/>
        <dbReference type="ChEBI" id="CHEBI:65317"/>
        <dbReference type="EC" id="3.1.3.89"/>
    </reaction>
</comment>
<keyword evidence="9" id="KW-0479">Metal-binding</keyword>
<evidence type="ECO:0000256" key="9">
    <source>
        <dbReference type="ARBA" id="ARBA00022723"/>
    </source>
</evidence>
<dbReference type="PANTHER" id="PTHR11845">
    <property type="entry name" value="5'-DEOXYNUCLEOTIDASE HDDC2"/>
    <property type="match status" value="1"/>
</dbReference>
<evidence type="ECO:0000256" key="4">
    <source>
        <dbReference type="ARBA" id="ARBA00004074"/>
    </source>
</evidence>
<feature type="domain" description="HD/PDEase" evidence="12">
    <location>
        <begin position="24"/>
        <end position="151"/>
    </location>
</feature>
<keyword evidence="14" id="KW-1185">Reference proteome</keyword>
<dbReference type="PANTHER" id="PTHR11845:SF13">
    <property type="entry name" value="5'-DEOXYNUCLEOTIDASE HDDC2"/>
    <property type="match status" value="1"/>
</dbReference>
<dbReference type="Gene3D" id="1.10.3210.10">
    <property type="entry name" value="Hypothetical protein af1432"/>
    <property type="match status" value="1"/>
</dbReference>
<evidence type="ECO:0000256" key="3">
    <source>
        <dbReference type="ARBA" id="ARBA00001941"/>
    </source>
</evidence>
<evidence type="ECO:0000256" key="8">
    <source>
        <dbReference type="ARBA" id="ARBA00015933"/>
    </source>
</evidence>
<evidence type="ECO:0000256" key="11">
    <source>
        <dbReference type="ARBA" id="ARBA00032735"/>
    </source>
</evidence>
<evidence type="ECO:0000256" key="5">
    <source>
        <dbReference type="ARBA" id="ARBA00009999"/>
    </source>
</evidence>
<dbReference type="InterPro" id="IPR006674">
    <property type="entry name" value="HD_domain"/>
</dbReference>
<comment type="cofactor">
    <cofactor evidence="3">
        <name>Co(2+)</name>
        <dbReference type="ChEBI" id="CHEBI:48828"/>
    </cofactor>
</comment>
<dbReference type="InterPro" id="IPR003607">
    <property type="entry name" value="HD/PDEase_dom"/>
</dbReference>
<dbReference type="EMBL" id="CP092880">
    <property type="protein sequence ID" value="UYV80254.1"/>
    <property type="molecule type" value="Genomic_DNA"/>
</dbReference>
<comment type="similarity">
    <text evidence="5">Belongs to the HDDC2 family.</text>
</comment>
<dbReference type="SMART" id="SM00471">
    <property type="entry name" value="HDc"/>
    <property type="match status" value="1"/>
</dbReference>
<name>A0ABY6LHW0_9ARAC</name>
<evidence type="ECO:0000256" key="6">
    <source>
        <dbReference type="ARBA" id="ARBA00011738"/>
    </source>
</evidence>
<keyword evidence="10" id="KW-0378">Hydrolase</keyword>
<comment type="cofactor">
    <cofactor evidence="2">
        <name>Mn(2+)</name>
        <dbReference type="ChEBI" id="CHEBI:29035"/>
    </cofactor>
</comment>